<dbReference type="OrthoDB" id="9554359at2"/>
<protein>
    <recommendedName>
        <fullName evidence="3">DUF4304 domain-containing protein</fullName>
    </recommendedName>
</protein>
<evidence type="ECO:0008006" key="3">
    <source>
        <dbReference type="Google" id="ProtNLM"/>
    </source>
</evidence>
<evidence type="ECO:0000313" key="2">
    <source>
        <dbReference type="Proteomes" id="UP000298325"/>
    </source>
</evidence>
<proteinExistence type="predicted"/>
<comment type="caution">
    <text evidence="1">The sequence shown here is derived from an EMBL/GenBank/DDBJ whole genome shotgun (WGS) entry which is preliminary data.</text>
</comment>
<sequence length="155" mass="17360">MQFDKVAREAFGTILEPLGFSCSESQACTFYKAVSADLYHFVMPDQLHNLPKYDVKIFFHSPLLEPASWDDKFPDALGIPTESWSYLSSRSGVGPRQELFWCRTEEGFLRGFEEKVKPALLGFAVPYFDSVQTLGQAVPLIKSKHYAAVASALNA</sequence>
<gene>
    <name evidence="1" type="ORF">E5Q11_13065</name>
</gene>
<organism evidence="1 2">
    <name type="scientific">Marinobacter confluentis</name>
    <dbReference type="NCBI Taxonomy" id="1697557"/>
    <lineage>
        <taxon>Bacteria</taxon>
        <taxon>Pseudomonadati</taxon>
        <taxon>Pseudomonadota</taxon>
        <taxon>Gammaproteobacteria</taxon>
        <taxon>Pseudomonadales</taxon>
        <taxon>Marinobacteraceae</taxon>
        <taxon>Marinobacter</taxon>
    </lineage>
</organism>
<keyword evidence="2" id="KW-1185">Reference proteome</keyword>
<reference evidence="1 2" key="1">
    <citation type="submission" date="2019-04" db="EMBL/GenBank/DDBJ databases">
        <authorList>
            <person name="Park S."/>
            <person name="Yoon J.-H."/>
        </authorList>
    </citation>
    <scope>NUCLEOTIDE SEQUENCE [LARGE SCALE GENOMIC DNA]</scope>
    <source>
        <strain evidence="1 2">HJM-18</strain>
    </source>
</reference>
<dbReference type="Proteomes" id="UP000298325">
    <property type="component" value="Unassembled WGS sequence"/>
</dbReference>
<dbReference type="AlphaFoldDB" id="A0A4Z1C130"/>
<name>A0A4Z1C130_9GAMM</name>
<dbReference type="EMBL" id="SRPF01000004">
    <property type="protein sequence ID" value="TGN38672.1"/>
    <property type="molecule type" value="Genomic_DNA"/>
</dbReference>
<accession>A0A4Z1C130</accession>
<dbReference type="RefSeq" id="WP_135803898.1">
    <property type="nucleotide sequence ID" value="NZ_SRPF01000004.1"/>
</dbReference>
<evidence type="ECO:0000313" key="1">
    <source>
        <dbReference type="EMBL" id="TGN38672.1"/>
    </source>
</evidence>